<keyword evidence="1" id="KW-0812">Transmembrane</keyword>
<comment type="caution">
    <text evidence="2">The sequence shown here is derived from an EMBL/GenBank/DDBJ whole genome shotgun (WGS) entry which is preliminary data.</text>
</comment>
<keyword evidence="1" id="KW-0472">Membrane</keyword>
<dbReference type="EMBL" id="AMRA01000015">
    <property type="protein sequence ID" value="EKF25468.1"/>
    <property type="molecule type" value="Genomic_DNA"/>
</dbReference>
<feature type="transmembrane region" description="Helical" evidence="1">
    <location>
        <begin position="224"/>
        <end position="244"/>
    </location>
</feature>
<feature type="transmembrane region" description="Helical" evidence="1">
    <location>
        <begin position="16"/>
        <end position="36"/>
    </location>
</feature>
<feature type="transmembrane region" description="Helical" evidence="1">
    <location>
        <begin position="91"/>
        <end position="116"/>
    </location>
</feature>
<dbReference type="STRING" id="1122247.GCA_000379865_02025"/>
<gene>
    <name evidence="2" type="ORF">C731_0581</name>
</gene>
<keyword evidence="1" id="KW-1133">Transmembrane helix</keyword>
<sequence length="247" mass="25845">MLNCERIKLTTTRSTLWIALVVAALSLSLAALQGILTSGVDPLTPERAALGITVFGVPVLMVLASMTMTAEYRSGMIRTTFAATPRRTRVLVAKAIVAAVFAAVWAALLVVASVVVARVLTGAETGWRLSLSAPEVWRVVIAVAVYAGLAAVIGVAVGALVRAGPGAVAALLLWPLVVEPILGNLPDVGPAVGPYLPFANAFRVTEVPWLYPGYEELWGQLGSLVYFALVVMAVFAAAVVVLNVRDA</sequence>
<evidence type="ECO:0000313" key="2">
    <source>
        <dbReference type="EMBL" id="EKF25468.1"/>
    </source>
</evidence>
<accession>K5B9H7</accession>
<organism evidence="2 3">
    <name type="scientific">Mycolicibacterium hassiacum (strain DSM 44199 / CIP 105218 / JCM 12690 / 3849)</name>
    <name type="common">Mycobacterium hassiacum</name>
    <dbReference type="NCBI Taxonomy" id="1122247"/>
    <lineage>
        <taxon>Bacteria</taxon>
        <taxon>Bacillati</taxon>
        <taxon>Actinomycetota</taxon>
        <taxon>Actinomycetes</taxon>
        <taxon>Mycobacteriales</taxon>
        <taxon>Mycobacteriaceae</taxon>
        <taxon>Mycolicibacterium</taxon>
    </lineage>
</organism>
<dbReference type="eggNOG" id="COG1277">
    <property type="taxonomic scope" value="Bacteria"/>
</dbReference>
<keyword evidence="3" id="KW-1185">Reference proteome</keyword>
<name>K5B9H7_MYCHD</name>
<feature type="transmembrane region" description="Helical" evidence="1">
    <location>
        <begin position="48"/>
        <end position="70"/>
    </location>
</feature>
<dbReference type="Pfam" id="PF12730">
    <property type="entry name" value="ABC2_membrane_4"/>
    <property type="match status" value="1"/>
</dbReference>
<feature type="transmembrane region" description="Helical" evidence="1">
    <location>
        <begin position="136"/>
        <end position="161"/>
    </location>
</feature>
<proteinExistence type="predicted"/>
<dbReference type="PATRIC" id="fig|1122247.3.peg.557"/>
<evidence type="ECO:0000313" key="3">
    <source>
        <dbReference type="Proteomes" id="UP000006265"/>
    </source>
</evidence>
<feature type="transmembrane region" description="Helical" evidence="1">
    <location>
        <begin position="168"/>
        <end position="185"/>
    </location>
</feature>
<protein>
    <submittedName>
        <fullName evidence="2">ABC-2 transporter family protein</fullName>
    </submittedName>
</protein>
<dbReference type="AlphaFoldDB" id="K5B9H7"/>
<dbReference type="Proteomes" id="UP000006265">
    <property type="component" value="Unassembled WGS sequence"/>
</dbReference>
<evidence type="ECO:0000256" key="1">
    <source>
        <dbReference type="SAM" id="Phobius"/>
    </source>
</evidence>
<reference evidence="2 3" key="1">
    <citation type="journal article" date="2012" name="J. Bacteriol.">
        <title>Genome sequence of Mycobacterium hassiacum DSM 44199, a rare source of heat-stable mycobacterial proteins.</title>
        <authorList>
            <person name="Tiago I."/>
            <person name="Maranha A."/>
            <person name="Mendes V."/>
            <person name="Alarico S."/>
            <person name="Moynihan P.J."/>
            <person name="Clarke A.J."/>
            <person name="Macedo-Ribeiro S."/>
            <person name="Pereira P.J."/>
            <person name="Empadinhas N."/>
        </authorList>
    </citation>
    <scope>NUCLEOTIDE SEQUENCE [LARGE SCALE GENOMIC DNA]</scope>
    <source>
        <strain evidence="3">DSM 44199 / CIP 105218 / JCM 12690 / 3849</strain>
    </source>
</reference>